<dbReference type="SUPFAM" id="SSF56112">
    <property type="entry name" value="Protein kinase-like (PK-like)"/>
    <property type="match status" value="1"/>
</dbReference>
<comment type="caution">
    <text evidence="1">The sequence shown here is derived from an EMBL/GenBank/DDBJ whole genome shotgun (WGS) entry which is preliminary data.</text>
</comment>
<dbReference type="Gene3D" id="3.90.1200.10">
    <property type="match status" value="1"/>
</dbReference>
<dbReference type="EMBL" id="JARKIF010000006">
    <property type="protein sequence ID" value="KAJ7636821.1"/>
    <property type="molecule type" value="Genomic_DNA"/>
</dbReference>
<reference evidence="1" key="1">
    <citation type="submission" date="2023-03" db="EMBL/GenBank/DDBJ databases">
        <title>Massive genome expansion in bonnet fungi (Mycena s.s.) driven by repeated elements and novel gene families across ecological guilds.</title>
        <authorList>
            <consortium name="Lawrence Berkeley National Laboratory"/>
            <person name="Harder C.B."/>
            <person name="Miyauchi S."/>
            <person name="Viragh M."/>
            <person name="Kuo A."/>
            <person name="Thoen E."/>
            <person name="Andreopoulos B."/>
            <person name="Lu D."/>
            <person name="Skrede I."/>
            <person name="Drula E."/>
            <person name="Henrissat B."/>
            <person name="Morin E."/>
            <person name="Kohler A."/>
            <person name="Barry K."/>
            <person name="LaButti K."/>
            <person name="Morin E."/>
            <person name="Salamov A."/>
            <person name="Lipzen A."/>
            <person name="Mereny Z."/>
            <person name="Hegedus B."/>
            <person name="Baldrian P."/>
            <person name="Stursova M."/>
            <person name="Weitz H."/>
            <person name="Taylor A."/>
            <person name="Grigoriev I.V."/>
            <person name="Nagy L.G."/>
            <person name="Martin F."/>
            <person name="Kauserud H."/>
        </authorList>
    </citation>
    <scope>NUCLEOTIDE SEQUENCE</scope>
    <source>
        <strain evidence="1">9284</strain>
    </source>
</reference>
<dbReference type="AlphaFoldDB" id="A0AAD7C1X3"/>
<dbReference type="Proteomes" id="UP001221142">
    <property type="component" value="Unassembled WGS sequence"/>
</dbReference>
<evidence type="ECO:0008006" key="3">
    <source>
        <dbReference type="Google" id="ProtNLM"/>
    </source>
</evidence>
<organism evidence="1 2">
    <name type="scientific">Roridomyces roridus</name>
    <dbReference type="NCBI Taxonomy" id="1738132"/>
    <lineage>
        <taxon>Eukaryota</taxon>
        <taxon>Fungi</taxon>
        <taxon>Dikarya</taxon>
        <taxon>Basidiomycota</taxon>
        <taxon>Agaricomycotina</taxon>
        <taxon>Agaricomycetes</taxon>
        <taxon>Agaricomycetidae</taxon>
        <taxon>Agaricales</taxon>
        <taxon>Marasmiineae</taxon>
        <taxon>Mycenaceae</taxon>
        <taxon>Roridomyces</taxon>
    </lineage>
</organism>
<evidence type="ECO:0000313" key="1">
    <source>
        <dbReference type="EMBL" id="KAJ7636821.1"/>
    </source>
</evidence>
<sequence>MIDWPLSILHDRSSSSTTTTPEACTLGYPKLSRASATSLIQNTSSRFWRATTYLLCSSKPQSWRQNLASNALHSTEELITRSFSWKSRGVPIWWAALLAGSIHGNVRGFPPEELEQRFLSEIATIAYVRKNTTIPVPAVLHYDADPNNAVGARYMIMEMLCGSQLSWCWLDLTPQQRREIHAKVISWEIELLNTSFPASGCIVDEDGTLGPLCQSSLHLSNLRSGLGPVTSNRDYLLVHCSSTLARFEHTLNSGESSKLPPRAVTWLTLALSAIERLSPNAGVNEPPRFSLFHDQLELSHIFVSPDDPTELIGVIDWEGSRVAPVWHTRVHCMFLDDVRIEASAGVLQQEEADALVEQRRAMLEPRMARTRMWLERLMFLVDIPIEFIEFRGWDAFKWEDKYLTWYEYVRKNEVFGPGEEEGFGYLASLIRKYKEVGKFQRVGFFKIF</sequence>
<keyword evidence="2" id="KW-1185">Reference proteome</keyword>
<dbReference type="InterPro" id="IPR051678">
    <property type="entry name" value="AGP_Transferase"/>
</dbReference>
<accession>A0AAD7C1X3</accession>
<dbReference type="InterPro" id="IPR011009">
    <property type="entry name" value="Kinase-like_dom_sf"/>
</dbReference>
<name>A0AAD7C1X3_9AGAR</name>
<evidence type="ECO:0000313" key="2">
    <source>
        <dbReference type="Proteomes" id="UP001221142"/>
    </source>
</evidence>
<dbReference type="PANTHER" id="PTHR21310:SF15">
    <property type="entry name" value="AMINOGLYCOSIDE PHOSPHOTRANSFERASE DOMAIN-CONTAINING PROTEIN"/>
    <property type="match status" value="1"/>
</dbReference>
<dbReference type="PANTHER" id="PTHR21310">
    <property type="entry name" value="AMINOGLYCOSIDE PHOSPHOTRANSFERASE-RELATED-RELATED"/>
    <property type="match status" value="1"/>
</dbReference>
<protein>
    <recommendedName>
        <fullName evidence="3">Aminoglycoside phosphotransferase domain-containing protein</fullName>
    </recommendedName>
</protein>
<proteinExistence type="predicted"/>
<gene>
    <name evidence="1" type="ORF">FB45DRAFT_1056097</name>
</gene>